<dbReference type="EMBL" id="JAVFWL010000003">
    <property type="protein sequence ID" value="KAK6745003.1"/>
    <property type="molecule type" value="Genomic_DNA"/>
</dbReference>
<name>A0ABR1D379_NECAM</name>
<dbReference type="Proteomes" id="UP001303046">
    <property type="component" value="Unassembled WGS sequence"/>
</dbReference>
<comment type="caution">
    <text evidence="1">The sequence shown here is derived from an EMBL/GenBank/DDBJ whole genome shotgun (WGS) entry which is preliminary data.</text>
</comment>
<protein>
    <submittedName>
        <fullName evidence="1">Uncharacterized protein</fullName>
    </submittedName>
</protein>
<evidence type="ECO:0000313" key="1">
    <source>
        <dbReference type="EMBL" id="KAK6745003.1"/>
    </source>
</evidence>
<keyword evidence="2" id="KW-1185">Reference proteome</keyword>
<evidence type="ECO:0000313" key="2">
    <source>
        <dbReference type="Proteomes" id="UP001303046"/>
    </source>
</evidence>
<proteinExistence type="predicted"/>
<gene>
    <name evidence="1" type="primary">Necator_chrIII.g12378</name>
    <name evidence="1" type="ORF">RB195_011612</name>
</gene>
<accession>A0ABR1D379</accession>
<reference evidence="1 2" key="1">
    <citation type="submission" date="2023-08" db="EMBL/GenBank/DDBJ databases">
        <title>A Necator americanus chromosomal reference genome.</title>
        <authorList>
            <person name="Ilik V."/>
            <person name="Petrzelkova K.J."/>
            <person name="Pardy F."/>
            <person name="Fuh T."/>
            <person name="Niatou-Singa F.S."/>
            <person name="Gouil Q."/>
            <person name="Baker L."/>
            <person name="Ritchie M.E."/>
            <person name="Jex A.R."/>
            <person name="Gazzola D."/>
            <person name="Li H."/>
            <person name="Toshio Fujiwara R."/>
            <person name="Zhan B."/>
            <person name="Aroian R.V."/>
            <person name="Pafco B."/>
            <person name="Schwarz E.M."/>
        </authorList>
    </citation>
    <scope>NUCLEOTIDE SEQUENCE [LARGE SCALE GENOMIC DNA]</scope>
    <source>
        <strain evidence="1 2">Aroian</strain>
        <tissue evidence="1">Whole animal</tissue>
    </source>
</reference>
<sequence>MGSYEHTSIILTVVMLSNQRIKTNCEQIRSVEMIVIFSYLLSSTHAADSPSLPLIFELVERAPVILPFVPVACQSSPVVPPFAWDTKSIILFFEGHREETI</sequence>
<organism evidence="1 2">
    <name type="scientific">Necator americanus</name>
    <name type="common">Human hookworm</name>
    <dbReference type="NCBI Taxonomy" id="51031"/>
    <lineage>
        <taxon>Eukaryota</taxon>
        <taxon>Metazoa</taxon>
        <taxon>Ecdysozoa</taxon>
        <taxon>Nematoda</taxon>
        <taxon>Chromadorea</taxon>
        <taxon>Rhabditida</taxon>
        <taxon>Rhabditina</taxon>
        <taxon>Rhabditomorpha</taxon>
        <taxon>Strongyloidea</taxon>
        <taxon>Ancylostomatidae</taxon>
        <taxon>Bunostominae</taxon>
        <taxon>Necator</taxon>
    </lineage>
</organism>